<name>A0A5B7DWT8_PORTR</name>
<reference evidence="2 3" key="1">
    <citation type="submission" date="2019-05" db="EMBL/GenBank/DDBJ databases">
        <title>Another draft genome of Portunus trituberculatus and its Hox gene families provides insights of decapod evolution.</title>
        <authorList>
            <person name="Jeong J.-H."/>
            <person name="Song I."/>
            <person name="Kim S."/>
            <person name="Choi T."/>
            <person name="Kim D."/>
            <person name="Ryu S."/>
            <person name="Kim W."/>
        </authorList>
    </citation>
    <scope>NUCLEOTIDE SEQUENCE [LARGE SCALE GENOMIC DNA]</scope>
    <source>
        <tissue evidence="2">Muscle</tissue>
    </source>
</reference>
<organism evidence="2 3">
    <name type="scientific">Portunus trituberculatus</name>
    <name type="common">Swimming crab</name>
    <name type="synonym">Neptunus trituberculatus</name>
    <dbReference type="NCBI Taxonomy" id="210409"/>
    <lineage>
        <taxon>Eukaryota</taxon>
        <taxon>Metazoa</taxon>
        <taxon>Ecdysozoa</taxon>
        <taxon>Arthropoda</taxon>
        <taxon>Crustacea</taxon>
        <taxon>Multicrustacea</taxon>
        <taxon>Malacostraca</taxon>
        <taxon>Eumalacostraca</taxon>
        <taxon>Eucarida</taxon>
        <taxon>Decapoda</taxon>
        <taxon>Pleocyemata</taxon>
        <taxon>Brachyura</taxon>
        <taxon>Eubrachyura</taxon>
        <taxon>Portunoidea</taxon>
        <taxon>Portunidae</taxon>
        <taxon>Portuninae</taxon>
        <taxon>Portunus</taxon>
    </lineage>
</organism>
<feature type="compositionally biased region" description="Low complexity" evidence="1">
    <location>
        <begin position="397"/>
        <end position="409"/>
    </location>
</feature>
<accession>A0A5B7DWT8</accession>
<feature type="compositionally biased region" description="Gly residues" evidence="1">
    <location>
        <begin position="12"/>
        <end position="24"/>
    </location>
</feature>
<dbReference type="EMBL" id="VSRR010001478">
    <property type="protein sequence ID" value="MPC25549.1"/>
    <property type="molecule type" value="Genomic_DNA"/>
</dbReference>
<evidence type="ECO:0000256" key="1">
    <source>
        <dbReference type="SAM" id="MobiDB-lite"/>
    </source>
</evidence>
<evidence type="ECO:0000313" key="3">
    <source>
        <dbReference type="Proteomes" id="UP000324222"/>
    </source>
</evidence>
<feature type="region of interest" description="Disordered" evidence="1">
    <location>
        <begin position="1"/>
        <end position="57"/>
    </location>
</feature>
<dbReference type="AlphaFoldDB" id="A0A5B7DWT8"/>
<keyword evidence="3" id="KW-1185">Reference proteome</keyword>
<sequence length="432" mass="45433">MTGKRGYMTGQGDAGRCGGRGGRVPVGHAGPARHLIERPGPGQDSSAETTRQGRRRGRACTATLTATVTYTLCYVHHTHCSIAATRLSHLSLAPRGAPRTPCHSLRPTNCSSLVHHIALDVAACICHEDLSGTPPSIATAACRGAGGGGRCQHMASSIIPRAAHGAGGCAHSLCPRVRRCPPAAAATAAGSGTRGFHFDPSLRKLSIIPRNLAQNTLQYQKYKELCITVTTAHFITSQKRRHSLHEGESINELPPRPPGCGPPLRRCPVLLRAPGCSSPAWPLLEYDAAPRPASCRAALGTRGAVAAGTPRGGAGPAATAPRHRQESRMRAPRNTHGIKCHAEAASWRRRARPRRDGGRGRGRRAAVPGPPSEQILMNYIWNTKAETINKTRLRSSGKANRAPGRAGRAGADRVGGETAGLGAAGGARLRQS</sequence>
<feature type="region of interest" description="Disordered" evidence="1">
    <location>
        <begin position="306"/>
        <end position="371"/>
    </location>
</feature>
<gene>
    <name evidence="2" type="ORF">E2C01_018666</name>
</gene>
<feature type="region of interest" description="Disordered" evidence="1">
    <location>
        <begin position="392"/>
        <end position="432"/>
    </location>
</feature>
<feature type="compositionally biased region" description="Basic residues" evidence="1">
    <location>
        <begin position="330"/>
        <end position="339"/>
    </location>
</feature>
<proteinExistence type="predicted"/>
<comment type="caution">
    <text evidence="2">The sequence shown here is derived from an EMBL/GenBank/DDBJ whole genome shotgun (WGS) entry which is preliminary data.</text>
</comment>
<dbReference type="Proteomes" id="UP000324222">
    <property type="component" value="Unassembled WGS sequence"/>
</dbReference>
<evidence type="ECO:0000313" key="2">
    <source>
        <dbReference type="EMBL" id="MPC25549.1"/>
    </source>
</evidence>
<protein>
    <submittedName>
        <fullName evidence="2">Uncharacterized protein</fullName>
    </submittedName>
</protein>